<comment type="caution">
    <text evidence="2">The sequence shown here is derived from an EMBL/GenBank/DDBJ whole genome shotgun (WGS) entry which is preliminary data.</text>
</comment>
<accession>A0ABR3JQQ5</accession>
<feature type="compositionally biased region" description="Basic residues" evidence="1">
    <location>
        <begin position="238"/>
        <end position="252"/>
    </location>
</feature>
<keyword evidence="3" id="KW-1185">Reference proteome</keyword>
<dbReference type="Proteomes" id="UP001556367">
    <property type="component" value="Unassembled WGS sequence"/>
</dbReference>
<dbReference type="EMBL" id="JASNQZ010000005">
    <property type="protein sequence ID" value="KAL0957780.1"/>
    <property type="molecule type" value="Genomic_DNA"/>
</dbReference>
<gene>
    <name evidence="2" type="ORF">HGRIS_001557</name>
</gene>
<evidence type="ECO:0000313" key="3">
    <source>
        <dbReference type="Proteomes" id="UP001556367"/>
    </source>
</evidence>
<organism evidence="2 3">
    <name type="scientific">Hohenbuehelia grisea</name>
    <dbReference type="NCBI Taxonomy" id="104357"/>
    <lineage>
        <taxon>Eukaryota</taxon>
        <taxon>Fungi</taxon>
        <taxon>Dikarya</taxon>
        <taxon>Basidiomycota</taxon>
        <taxon>Agaricomycotina</taxon>
        <taxon>Agaricomycetes</taxon>
        <taxon>Agaricomycetidae</taxon>
        <taxon>Agaricales</taxon>
        <taxon>Pleurotineae</taxon>
        <taxon>Pleurotaceae</taxon>
        <taxon>Hohenbuehelia</taxon>
    </lineage>
</organism>
<protein>
    <submittedName>
        <fullName evidence="2">Uncharacterized protein</fullName>
    </submittedName>
</protein>
<sequence>MAHNLQRPLNVQHLVLLVPWHQSPLNHMLLARNVNAPRSNDAMVMSDILDTTGGRDPNSSTKTLVFFRCRRAPGDPLEEPALNIQMVLLRLFSRLTILPHRQQLPPEVRVLGSERDRLLLTAPGHGTLPDVPDNTRPIRFLRYKAPYSILCSQMALRMTNRRAHKDPLVRLLRRFPIPTIRSQAAPLATPRVNFRLPDEDEFIDLPSSPSTPVPTTTAQSGRQIGAPTAPRSRGSPRTGRHSASRSQQRHNSARSPAGNAKRHSAKDVWTFFEKDGEKRYCKFCQ</sequence>
<name>A0ABR3JQQ5_9AGAR</name>
<evidence type="ECO:0000313" key="2">
    <source>
        <dbReference type="EMBL" id="KAL0957780.1"/>
    </source>
</evidence>
<feature type="region of interest" description="Disordered" evidence="1">
    <location>
        <begin position="200"/>
        <end position="267"/>
    </location>
</feature>
<proteinExistence type="predicted"/>
<reference evidence="3" key="1">
    <citation type="submission" date="2024-06" db="EMBL/GenBank/DDBJ databases">
        <title>Multi-omics analyses provide insights into the biosynthesis of the anticancer antibiotic pleurotin in Hohenbuehelia grisea.</title>
        <authorList>
            <person name="Weaver J.A."/>
            <person name="Alberti F."/>
        </authorList>
    </citation>
    <scope>NUCLEOTIDE SEQUENCE [LARGE SCALE GENOMIC DNA]</scope>
    <source>
        <strain evidence="3">T-177</strain>
    </source>
</reference>
<feature type="compositionally biased region" description="Low complexity" evidence="1">
    <location>
        <begin position="206"/>
        <end position="217"/>
    </location>
</feature>
<evidence type="ECO:0000256" key="1">
    <source>
        <dbReference type="SAM" id="MobiDB-lite"/>
    </source>
</evidence>